<dbReference type="Pfam" id="PF01807">
    <property type="entry name" value="Zn_ribbon_DnaG"/>
    <property type="match status" value="1"/>
</dbReference>
<dbReference type="Gene3D" id="1.20.50.20">
    <property type="entry name" value="DnaG, RNA polymerase domain, helical bundle"/>
    <property type="match status" value="1"/>
</dbReference>
<dbReference type="HAMAP" id="MF_00974">
    <property type="entry name" value="DNA_primase_DnaG"/>
    <property type="match status" value="1"/>
</dbReference>
<dbReference type="InterPro" id="IPR036977">
    <property type="entry name" value="DNA_primase_Znf_CHC2"/>
</dbReference>
<comment type="domain">
    <text evidence="12">Contains an N-terminal zinc-binding domain, a central core domain that contains the primase activity, and a C-terminal DnaB-binding domain.</text>
</comment>
<dbReference type="SUPFAM" id="SSF56731">
    <property type="entry name" value="DNA primase core"/>
    <property type="match status" value="2"/>
</dbReference>
<dbReference type="InterPro" id="IPR037068">
    <property type="entry name" value="DNA_primase_core_N_sf"/>
</dbReference>
<evidence type="ECO:0000313" key="16">
    <source>
        <dbReference type="Proteomes" id="UP000318294"/>
    </source>
</evidence>
<dbReference type="InterPro" id="IPR030846">
    <property type="entry name" value="DnaG_bac"/>
</dbReference>
<dbReference type="Pfam" id="PF08275">
    <property type="entry name" value="DNAG_N"/>
    <property type="match status" value="2"/>
</dbReference>
<dbReference type="Proteomes" id="UP000318294">
    <property type="component" value="Unassembled WGS sequence"/>
</dbReference>
<keyword evidence="11 12" id="KW-0804">Transcription</keyword>
<dbReference type="FunFam" id="3.40.1360.10:FF:000002">
    <property type="entry name" value="DNA primase"/>
    <property type="match status" value="1"/>
</dbReference>
<feature type="region of interest" description="Disordered" evidence="13">
    <location>
        <begin position="203"/>
        <end position="236"/>
    </location>
</feature>
<dbReference type="SMART" id="SM00493">
    <property type="entry name" value="TOPRIM"/>
    <property type="match status" value="1"/>
</dbReference>
<dbReference type="Gene3D" id="3.90.580.10">
    <property type="entry name" value="Zinc finger, CHC2-type domain"/>
    <property type="match status" value="1"/>
</dbReference>
<dbReference type="GO" id="GO:0003899">
    <property type="term" value="F:DNA-directed RNA polymerase activity"/>
    <property type="evidence" value="ECO:0007669"/>
    <property type="project" value="UniProtKB-UniRule"/>
</dbReference>
<dbReference type="Pfam" id="PF10410">
    <property type="entry name" value="DnaB_bind"/>
    <property type="match status" value="1"/>
</dbReference>
<dbReference type="SUPFAM" id="SSF57783">
    <property type="entry name" value="Zinc beta-ribbon"/>
    <property type="match status" value="1"/>
</dbReference>
<evidence type="ECO:0000259" key="14">
    <source>
        <dbReference type="PROSITE" id="PS50880"/>
    </source>
</evidence>
<dbReference type="RefSeq" id="WP_161595539.1">
    <property type="nucleotide sequence ID" value="NZ_VJON01000066.1"/>
</dbReference>
<dbReference type="InterPro" id="IPR019475">
    <property type="entry name" value="DNA_primase_DnaB-bd"/>
</dbReference>
<dbReference type="EMBL" id="VJON01000066">
    <property type="protein sequence ID" value="TSE29550.1"/>
    <property type="molecule type" value="Genomic_DNA"/>
</dbReference>
<name>A0A554X143_9BURK</name>
<accession>A0A554X143</accession>
<dbReference type="InterPro" id="IPR050219">
    <property type="entry name" value="DnaG_primase"/>
</dbReference>
<dbReference type="Gene3D" id="3.40.1360.10">
    <property type="match status" value="1"/>
</dbReference>
<evidence type="ECO:0000256" key="7">
    <source>
        <dbReference type="ARBA" id="ARBA00022771"/>
    </source>
</evidence>
<dbReference type="AlphaFoldDB" id="A0A554X143"/>
<evidence type="ECO:0000256" key="9">
    <source>
        <dbReference type="ARBA" id="ARBA00022842"/>
    </source>
</evidence>
<keyword evidence="8 12" id="KW-0862">Zinc</keyword>
<comment type="function">
    <text evidence="12">RNA polymerase that catalyzes the synthesis of short RNA molecules used as primers for DNA polymerase during DNA replication.</text>
</comment>
<evidence type="ECO:0000256" key="4">
    <source>
        <dbReference type="ARBA" id="ARBA00022695"/>
    </source>
</evidence>
<feature type="domain" description="Toprim" evidence="14">
    <location>
        <begin position="301"/>
        <end position="383"/>
    </location>
</feature>
<comment type="caution">
    <text evidence="15">The sequence shown here is derived from an EMBL/GenBank/DDBJ whole genome shotgun (WGS) entry which is preliminary data.</text>
</comment>
<evidence type="ECO:0000256" key="6">
    <source>
        <dbReference type="ARBA" id="ARBA00022723"/>
    </source>
</evidence>
<keyword evidence="3 12" id="KW-0808">Transferase</keyword>
<keyword evidence="7 12" id="KW-0863">Zinc-finger</keyword>
<dbReference type="InterPro" id="IPR013264">
    <property type="entry name" value="DNAG_N"/>
</dbReference>
<feature type="region of interest" description="Disordered" evidence="13">
    <location>
        <begin position="476"/>
        <end position="538"/>
    </location>
</feature>
<organism evidence="15 16">
    <name type="scientific">Tepidimonas charontis</name>
    <dbReference type="NCBI Taxonomy" id="2267262"/>
    <lineage>
        <taxon>Bacteria</taxon>
        <taxon>Pseudomonadati</taxon>
        <taxon>Pseudomonadota</taxon>
        <taxon>Betaproteobacteria</taxon>
        <taxon>Burkholderiales</taxon>
        <taxon>Tepidimonas</taxon>
    </lineage>
</organism>
<dbReference type="Pfam" id="PF13662">
    <property type="entry name" value="Toprim_4"/>
    <property type="match status" value="1"/>
</dbReference>
<dbReference type="CDD" id="cd03364">
    <property type="entry name" value="TOPRIM_DnaG_primases"/>
    <property type="match status" value="1"/>
</dbReference>
<dbReference type="SMART" id="SM00400">
    <property type="entry name" value="ZnF_CHCC"/>
    <property type="match status" value="1"/>
</dbReference>
<keyword evidence="16" id="KW-1185">Reference proteome</keyword>
<dbReference type="GO" id="GO:0005737">
    <property type="term" value="C:cytoplasm"/>
    <property type="evidence" value="ECO:0007669"/>
    <property type="project" value="TreeGrafter"/>
</dbReference>
<evidence type="ECO:0000256" key="8">
    <source>
        <dbReference type="ARBA" id="ARBA00022833"/>
    </source>
</evidence>
<proteinExistence type="inferred from homology"/>
<dbReference type="OrthoDB" id="9803773at2"/>
<dbReference type="EC" id="2.7.7.101" evidence="12"/>
<comment type="cofactor">
    <cofactor evidence="12">
        <name>Zn(2+)</name>
        <dbReference type="ChEBI" id="CHEBI:29105"/>
    </cofactor>
    <text evidence="12">Binds 1 zinc ion per monomer.</text>
</comment>
<keyword evidence="1 12" id="KW-0240">DNA-directed RNA polymerase</keyword>
<dbReference type="GO" id="GO:0006269">
    <property type="term" value="P:DNA replication, synthesis of primer"/>
    <property type="evidence" value="ECO:0007669"/>
    <property type="project" value="UniProtKB-UniRule"/>
</dbReference>
<dbReference type="PANTHER" id="PTHR30313">
    <property type="entry name" value="DNA PRIMASE"/>
    <property type="match status" value="1"/>
</dbReference>
<evidence type="ECO:0000256" key="1">
    <source>
        <dbReference type="ARBA" id="ARBA00022478"/>
    </source>
</evidence>
<keyword evidence="9" id="KW-0460">Magnesium</keyword>
<comment type="similarity">
    <text evidence="12">Belongs to the DnaG primase family.</text>
</comment>
<dbReference type="FunFam" id="3.90.580.10:FF:000001">
    <property type="entry name" value="DNA primase"/>
    <property type="match status" value="1"/>
</dbReference>
<feature type="compositionally biased region" description="Low complexity" evidence="13">
    <location>
        <begin position="484"/>
        <end position="507"/>
    </location>
</feature>
<reference evidence="15 16" key="1">
    <citation type="submission" date="2019-07" db="EMBL/GenBank/DDBJ databases">
        <title>Tepidimonas charontis SPSP-6 draft genome.</title>
        <authorList>
            <person name="Da Costa M.S."/>
            <person name="Froufe H.J.C."/>
            <person name="Egas C."/>
            <person name="Albuquerque L."/>
        </authorList>
    </citation>
    <scope>NUCLEOTIDE SEQUENCE [LARGE SCALE GENOMIC DNA]</scope>
    <source>
        <strain evidence="15 16">SPSP-6</strain>
    </source>
</reference>
<keyword evidence="2 12" id="KW-0639">Primosome</keyword>
<dbReference type="PROSITE" id="PS50880">
    <property type="entry name" value="TOPRIM"/>
    <property type="match status" value="1"/>
</dbReference>
<evidence type="ECO:0000256" key="5">
    <source>
        <dbReference type="ARBA" id="ARBA00022705"/>
    </source>
</evidence>
<keyword evidence="4 12" id="KW-0548">Nucleotidyltransferase</keyword>
<evidence type="ECO:0000313" key="15">
    <source>
        <dbReference type="EMBL" id="TSE29550.1"/>
    </source>
</evidence>
<feature type="zinc finger region" description="CHC2-type" evidence="12">
    <location>
        <begin position="38"/>
        <end position="62"/>
    </location>
</feature>
<evidence type="ECO:0000256" key="13">
    <source>
        <dbReference type="SAM" id="MobiDB-lite"/>
    </source>
</evidence>
<dbReference type="GO" id="GO:1990077">
    <property type="term" value="C:primosome complex"/>
    <property type="evidence" value="ECO:0007669"/>
    <property type="project" value="UniProtKB-KW"/>
</dbReference>
<evidence type="ECO:0000256" key="3">
    <source>
        <dbReference type="ARBA" id="ARBA00022679"/>
    </source>
</evidence>
<sequence>MTIPASFLQELLARTDLVELVGRYVPLRKGGANYLGLCPFHAEKSPSFTVSPSKQFYHCFGCGAHGNAIDFLMRHLGLPFPDAVRDLAQQAGMSVPQDETTPAQRAQAAALRQRRATLTEVLAQAARAYQAQLKLSPRAIAYLKGRGLTGAIAKTYGLGYAPAGWRFLSTIFADYQDDRLVEAGLVIAADAAHAGATARLPDAEAAPHACSPADATADTGEPASSTPGERVASGANRRHDRFRDRIMFPIRNVKGECIGFGGRVIDGGEPKYLNSPETPVFRKGEELYGLFEARAAIRQQGYVLVTEGYMDVVALAQLGFGNAVATLGTACTPEHVRKLFRFSDAVVFAFDGDAAGRRAARRALEAALPHATDTRTIRFLFLPSEHDPDSFIRTHGAAAFAAAVQAALPLSRYLLDVAATDCDLDTSEGRARLSAQAQPLWTAMPDSALKRQLLHELADRIGLEARELQELWHQRLGRGTRAGTPSTARTVPPAAVAARAATAVTARQPPPPTPLPAGSAGTARPAPPGRTRPADGAISGPAWASVVRRARRGLLDRADRIARIVLGTPEAWLWLTAEDHALLATEPPPHGLLFSWLERQWLEHGAQPWAALREAMRGEPFEALALALHDSAVSLEPASDDGALPPSVDDQRHELRELLRRLRIERLKQEERALIERATHDPEALRRYRVVMEERLRMQNGDEVL</sequence>
<dbReference type="InterPro" id="IPR006171">
    <property type="entry name" value="TOPRIM_dom"/>
</dbReference>
<keyword evidence="5 12" id="KW-0235">DNA replication</keyword>
<evidence type="ECO:0000256" key="11">
    <source>
        <dbReference type="ARBA" id="ARBA00023163"/>
    </source>
</evidence>
<keyword evidence="10 12" id="KW-0238">DNA-binding</keyword>
<dbReference type="InterPro" id="IPR002694">
    <property type="entry name" value="Znf_CHC2"/>
</dbReference>
<dbReference type="PANTHER" id="PTHR30313:SF2">
    <property type="entry name" value="DNA PRIMASE"/>
    <property type="match status" value="1"/>
</dbReference>
<dbReference type="InterPro" id="IPR034151">
    <property type="entry name" value="TOPRIM_DnaG_bac"/>
</dbReference>
<evidence type="ECO:0000256" key="12">
    <source>
        <dbReference type="HAMAP-Rule" id="MF_00974"/>
    </source>
</evidence>
<dbReference type="GO" id="GO:0000428">
    <property type="term" value="C:DNA-directed RNA polymerase complex"/>
    <property type="evidence" value="ECO:0007669"/>
    <property type="project" value="UniProtKB-KW"/>
</dbReference>
<evidence type="ECO:0000256" key="10">
    <source>
        <dbReference type="ARBA" id="ARBA00023125"/>
    </source>
</evidence>
<dbReference type="GO" id="GO:0003677">
    <property type="term" value="F:DNA binding"/>
    <property type="evidence" value="ECO:0007669"/>
    <property type="project" value="UniProtKB-KW"/>
</dbReference>
<comment type="subunit">
    <text evidence="12">Monomer. Interacts with DnaB.</text>
</comment>
<dbReference type="GO" id="GO:0008270">
    <property type="term" value="F:zinc ion binding"/>
    <property type="evidence" value="ECO:0007669"/>
    <property type="project" value="UniProtKB-UniRule"/>
</dbReference>
<comment type="catalytic activity">
    <reaction evidence="12">
        <text>ssDNA + n NTP = ssDNA/pppN(pN)n-1 hybrid + (n-1) diphosphate.</text>
        <dbReference type="EC" id="2.7.7.101"/>
    </reaction>
</comment>
<keyword evidence="6 12" id="KW-0479">Metal-binding</keyword>
<protein>
    <recommendedName>
        <fullName evidence="12">DNA primase</fullName>
        <ecNumber evidence="12">2.7.7.101</ecNumber>
    </recommendedName>
</protein>
<gene>
    <name evidence="15" type="primary">dnaG_2</name>
    <name evidence="12" type="synonym">dnaG</name>
    <name evidence="15" type="ORF">Tchar_02569</name>
</gene>
<evidence type="ECO:0000256" key="2">
    <source>
        <dbReference type="ARBA" id="ARBA00022515"/>
    </source>
</evidence>
<dbReference type="Gene3D" id="3.90.980.10">
    <property type="entry name" value="DNA primase, catalytic core, N-terminal domain"/>
    <property type="match status" value="1"/>
</dbReference>